<feature type="transmembrane region" description="Helical" evidence="8">
    <location>
        <begin position="256"/>
        <end position="276"/>
    </location>
</feature>
<dbReference type="PANTHER" id="PTHR43029:SF10">
    <property type="entry name" value="AMMONIUM TRANSPORTER MEP2"/>
    <property type="match status" value="1"/>
</dbReference>
<evidence type="ECO:0000313" key="10">
    <source>
        <dbReference type="EMBL" id="TMQ51825.1"/>
    </source>
</evidence>
<keyword evidence="7 8" id="KW-0924">Ammonia transport</keyword>
<evidence type="ECO:0000313" key="11">
    <source>
        <dbReference type="Proteomes" id="UP000320184"/>
    </source>
</evidence>
<dbReference type="Pfam" id="PF00909">
    <property type="entry name" value="Ammonium_transp"/>
    <property type="match status" value="1"/>
</dbReference>
<dbReference type="InterPro" id="IPR024041">
    <property type="entry name" value="NH4_transpt_AmtB-like_dom"/>
</dbReference>
<comment type="subcellular location">
    <subcellularLocation>
        <location evidence="8">Cell membrane</location>
        <topology evidence="8">Multi-pass membrane protein</topology>
    </subcellularLocation>
    <subcellularLocation>
        <location evidence="1">Membrane</location>
        <topology evidence="1">Multi-pass membrane protein</topology>
    </subcellularLocation>
</comment>
<comment type="similarity">
    <text evidence="2 8">Belongs to the ammonia transporter channel (TC 1.A.11.2) family.</text>
</comment>
<gene>
    <name evidence="10" type="ORF">E6K73_04840</name>
</gene>
<reference evidence="10 11" key="1">
    <citation type="journal article" date="2019" name="Nat. Microbiol.">
        <title>Mediterranean grassland soil C-N compound turnover is dependent on rainfall and depth, and is mediated by genomically divergent microorganisms.</title>
        <authorList>
            <person name="Diamond S."/>
            <person name="Andeer P.F."/>
            <person name="Li Z."/>
            <person name="Crits-Christoph A."/>
            <person name="Burstein D."/>
            <person name="Anantharaman K."/>
            <person name="Lane K.R."/>
            <person name="Thomas B.C."/>
            <person name="Pan C."/>
            <person name="Northen T.R."/>
            <person name="Banfield J.F."/>
        </authorList>
    </citation>
    <scope>NUCLEOTIDE SEQUENCE [LARGE SCALE GENOMIC DNA]</scope>
    <source>
        <strain evidence="10">WS_3</strain>
    </source>
</reference>
<evidence type="ECO:0000259" key="9">
    <source>
        <dbReference type="Pfam" id="PF00909"/>
    </source>
</evidence>
<feature type="transmembrane region" description="Helical" evidence="8">
    <location>
        <begin position="162"/>
        <end position="183"/>
    </location>
</feature>
<dbReference type="InterPro" id="IPR018047">
    <property type="entry name" value="Ammonium_transpt_CS"/>
</dbReference>
<dbReference type="EMBL" id="VBOT01000053">
    <property type="protein sequence ID" value="TMQ51825.1"/>
    <property type="molecule type" value="Genomic_DNA"/>
</dbReference>
<keyword evidence="3 8" id="KW-0813">Transport</keyword>
<sequence>MLHLDTGNTGFMLLCCSLVMLMTPGLAFFYGGLVGRRNVLAIMMQSFVSMGWTTVIWYAFGYSLCFSGGEGGVIGNLDMAFMRNITLTTPSPNDTIPLIVFMAYQMMFAIITPALITGAFANRVTFKAYLIFLTLWLVLVYFPFVHMIWGGGVLQKWGVLDFAGGIVVHNIAGIAALAAVLYVGPRRFKDKGPHSIPLVALGTGLLWFGWYGFNAGSEFRVDSTTATAFINTDLAASFAAVTWMAVDWITTRKPKFLGLLTGAVAGLATVTPAAGFVSPTSAVVIGIVSGLVCYLAVALKNRLNWDDALDVWGVHGVGGFLGIVMLGVLATKAFNPAGADGLLAGNASFFYKQCAAVLLSSAWAFIFTLVMLWLIDRFTPVRVTESHEQVGLDEALHGEAAYIDIEVA</sequence>
<feature type="transmembrane region" description="Helical" evidence="8">
    <location>
        <begin position="12"/>
        <end position="33"/>
    </location>
</feature>
<feature type="transmembrane region" description="Helical" evidence="8">
    <location>
        <begin position="311"/>
        <end position="330"/>
    </location>
</feature>
<feature type="transmembrane region" description="Helical" evidence="8">
    <location>
        <begin position="195"/>
        <end position="213"/>
    </location>
</feature>
<evidence type="ECO:0000256" key="6">
    <source>
        <dbReference type="ARBA" id="ARBA00023136"/>
    </source>
</evidence>
<protein>
    <recommendedName>
        <fullName evidence="8">Ammonium transporter</fullName>
    </recommendedName>
</protein>
<dbReference type="SUPFAM" id="SSF111352">
    <property type="entry name" value="Ammonium transporter"/>
    <property type="match status" value="1"/>
</dbReference>
<evidence type="ECO:0000256" key="1">
    <source>
        <dbReference type="ARBA" id="ARBA00004141"/>
    </source>
</evidence>
<comment type="caution">
    <text evidence="10">The sequence shown here is derived from an EMBL/GenBank/DDBJ whole genome shotgun (WGS) entry which is preliminary data.</text>
</comment>
<name>A0A538SKC4_UNCEI</name>
<accession>A0A538SKC4</accession>
<keyword evidence="5 8" id="KW-1133">Transmembrane helix</keyword>
<keyword evidence="6 8" id="KW-0472">Membrane</keyword>
<dbReference type="InterPro" id="IPR001905">
    <property type="entry name" value="Ammonium_transpt"/>
</dbReference>
<proteinExistence type="inferred from homology"/>
<feature type="transmembrane region" description="Helical" evidence="8">
    <location>
        <begin position="282"/>
        <end position="299"/>
    </location>
</feature>
<evidence type="ECO:0000256" key="7">
    <source>
        <dbReference type="ARBA" id="ARBA00023177"/>
    </source>
</evidence>
<feature type="transmembrane region" description="Helical" evidence="8">
    <location>
        <begin position="128"/>
        <end position="150"/>
    </location>
</feature>
<evidence type="ECO:0000256" key="5">
    <source>
        <dbReference type="ARBA" id="ARBA00022989"/>
    </source>
</evidence>
<evidence type="ECO:0000256" key="8">
    <source>
        <dbReference type="RuleBase" id="RU362002"/>
    </source>
</evidence>
<feature type="transmembrane region" description="Helical" evidence="8">
    <location>
        <begin position="225"/>
        <end position="244"/>
    </location>
</feature>
<dbReference type="Proteomes" id="UP000320184">
    <property type="component" value="Unassembled WGS sequence"/>
</dbReference>
<feature type="transmembrane region" description="Helical" evidence="8">
    <location>
        <begin position="40"/>
        <end position="60"/>
    </location>
</feature>
<evidence type="ECO:0000256" key="2">
    <source>
        <dbReference type="ARBA" id="ARBA00005887"/>
    </source>
</evidence>
<dbReference type="InterPro" id="IPR029020">
    <property type="entry name" value="Ammonium/urea_transptr"/>
</dbReference>
<feature type="transmembrane region" description="Helical" evidence="8">
    <location>
        <begin position="350"/>
        <end position="375"/>
    </location>
</feature>
<dbReference type="NCBIfam" id="TIGR00836">
    <property type="entry name" value="amt"/>
    <property type="match status" value="1"/>
</dbReference>
<dbReference type="AlphaFoldDB" id="A0A538SKC4"/>
<evidence type="ECO:0000256" key="3">
    <source>
        <dbReference type="ARBA" id="ARBA00022448"/>
    </source>
</evidence>
<dbReference type="PROSITE" id="PS01219">
    <property type="entry name" value="AMMONIUM_TRANSP"/>
    <property type="match status" value="1"/>
</dbReference>
<dbReference type="Gene3D" id="1.10.3430.10">
    <property type="entry name" value="Ammonium transporter AmtB like domains"/>
    <property type="match status" value="1"/>
</dbReference>
<evidence type="ECO:0000256" key="4">
    <source>
        <dbReference type="ARBA" id="ARBA00022692"/>
    </source>
</evidence>
<dbReference type="PANTHER" id="PTHR43029">
    <property type="entry name" value="AMMONIUM TRANSPORTER MEP2"/>
    <property type="match status" value="1"/>
</dbReference>
<organism evidence="10 11">
    <name type="scientific">Eiseniibacteriota bacterium</name>
    <dbReference type="NCBI Taxonomy" id="2212470"/>
    <lineage>
        <taxon>Bacteria</taxon>
        <taxon>Candidatus Eiseniibacteriota</taxon>
    </lineage>
</organism>
<dbReference type="GO" id="GO:0008519">
    <property type="term" value="F:ammonium channel activity"/>
    <property type="evidence" value="ECO:0007669"/>
    <property type="project" value="InterPro"/>
</dbReference>
<dbReference type="GO" id="GO:0005886">
    <property type="term" value="C:plasma membrane"/>
    <property type="evidence" value="ECO:0007669"/>
    <property type="project" value="UniProtKB-SubCell"/>
</dbReference>
<keyword evidence="4 8" id="KW-0812">Transmembrane</keyword>
<feature type="transmembrane region" description="Helical" evidence="8">
    <location>
        <begin position="96"/>
        <end position="116"/>
    </location>
</feature>
<feature type="domain" description="Ammonium transporter AmtB-like" evidence="9">
    <location>
        <begin position="11"/>
        <end position="402"/>
    </location>
</feature>